<feature type="transmembrane region" description="Helical" evidence="1">
    <location>
        <begin position="82"/>
        <end position="102"/>
    </location>
</feature>
<evidence type="ECO:0000313" key="3">
    <source>
        <dbReference type="Proteomes" id="UP000308697"/>
    </source>
</evidence>
<evidence type="ECO:0000313" key="2">
    <source>
        <dbReference type="EMBL" id="TJZ49472.1"/>
    </source>
</evidence>
<sequence>MIWWIKTRRAHSVLPAALAGYLLYVLVSRNTFVPLPSIVGASNVVLSSFAPIPVVVGLAMSLSSRLPAAEASGTRQIPRMDAVLATTVVAAAVAIGLLLMNVTDATQAAAAGRNTAFLVGLFLCAKAVVGQRAVLIPVAWLMAVVLLGFRASGDPYPWTIVPEPAGAPHAAIGAAVLFLAGIMTLLRTSRKLS</sequence>
<feature type="transmembrane region" description="Helical" evidence="1">
    <location>
        <begin position="134"/>
        <end position="153"/>
    </location>
</feature>
<dbReference type="Proteomes" id="UP000308697">
    <property type="component" value="Unassembled WGS sequence"/>
</dbReference>
<reference evidence="2 3" key="1">
    <citation type="submission" date="2019-04" db="EMBL/GenBank/DDBJ databases">
        <title>Streptomyces piniterrae sp. nov., a heliquinomycin-producing actinomycete isolated from rhizosphere soil of Pinus yunnanensis.</title>
        <authorList>
            <person name="Zhuang X."/>
            <person name="Zhao J."/>
        </authorList>
    </citation>
    <scope>NUCLEOTIDE SEQUENCE [LARGE SCALE GENOMIC DNA]</scope>
    <source>
        <strain evidence="3">jys28</strain>
    </source>
</reference>
<keyword evidence="1" id="KW-1133">Transmembrane helix</keyword>
<dbReference type="RefSeq" id="WP_136742289.1">
    <property type="nucleotide sequence ID" value="NZ_SUMB01000009.1"/>
</dbReference>
<dbReference type="AlphaFoldDB" id="A0A4U0N7U8"/>
<dbReference type="EMBL" id="SUMB01000009">
    <property type="protein sequence ID" value="TJZ49472.1"/>
    <property type="molecule type" value="Genomic_DNA"/>
</dbReference>
<evidence type="ECO:0000256" key="1">
    <source>
        <dbReference type="SAM" id="Phobius"/>
    </source>
</evidence>
<protein>
    <recommendedName>
        <fullName evidence="4">ABC transporter</fullName>
    </recommendedName>
</protein>
<keyword evidence="3" id="KW-1185">Reference proteome</keyword>
<accession>A0A4U0N7U8</accession>
<feature type="transmembrane region" description="Helical" evidence="1">
    <location>
        <begin position="38"/>
        <end position="62"/>
    </location>
</feature>
<keyword evidence="1" id="KW-0812">Transmembrane</keyword>
<gene>
    <name evidence="2" type="ORF">FCH28_24500</name>
</gene>
<feature type="transmembrane region" description="Helical" evidence="1">
    <location>
        <begin position="165"/>
        <end position="186"/>
    </location>
</feature>
<comment type="caution">
    <text evidence="2">The sequence shown here is derived from an EMBL/GenBank/DDBJ whole genome shotgun (WGS) entry which is preliminary data.</text>
</comment>
<feature type="transmembrane region" description="Helical" evidence="1">
    <location>
        <begin position="12"/>
        <end position="32"/>
    </location>
</feature>
<proteinExistence type="predicted"/>
<evidence type="ECO:0008006" key="4">
    <source>
        <dbReference type="Google" id="ProtNLM"/>
    </source>
</evidence>
<dbReference type="OrthoDB" id="4165556at2"/>
<name>A0A4U0N7U8_9ACTN</name>
<organism evidence="2 3">
    <name type="scientific">Streptomyces piniterrae</name>
    <dbReference type="NCBI Taxonomy" id="2571125"/>
    <lineage>
        <taxon>Bacteria</taxon>
        <taxon>Bacillati</taxon>
        <taxon>Actinomycetota</taxon>
        <taxon>Actinomycetes</taxon>
        <taxon>Kitasatosporales</taxon>
        <taxon>Streptomycetaceae</taxon>
        <taxon>Streptomyces</taxon>
    </lineage>
</organism>
<keyword evidence="1" id="KW-0472">Membrane</keyword>